<dbReference type="Proteomes" id="UP000262325">
    <property type="component" value="Unassembled WGS sequence"/>
</dbReference>
<gene>
    <name evidence="2" type="ORF">DHM44_00405</name>
</gene>
<keyword evidence="1" id="KW-1133">Transmembrane helix</keyword>
<sequence length="79" mass="9238">MLNFKSRPEVDSTLTPTTITTRTTPNHFPLYHVLRLIALFAVFFLYLKIFFLFLIHINLVVEFFHIIPNIKEDNGGSNE</sequence>
<organism evidence="2 3">
    <name type="scientific">Flexistipes sinusarabici</name>
    <dbReference type="NCBI Taxonomy" id="2352"/>
    <lineage>
        <taxon>Bacteria</taxon>
        <taxon>Pseudomonadati</taxon>
        <taxon>Deferribacterota</taxon>
        <taxon>Deferribacteres</taxon>
        <taxon>Deferribacterales</taxon>
        <taxon>Flexistipitaceae</taxon>
        <taxon>Flexistipes</taxon>
    </lineage>
</organism>
<evidence type="ECO:0000313" key="3">
    <source>
        <dbReference type="Proteomes" id="UP000262325"/>
    </source>
</evidence>
<dbReference type="EMBL" id="DPPF01000009">
    <property type="protein sequence ID" value="HCW92124.1"/>
    <property type="molecule type" value="Genomic_DNA"/>
</dbReference>
<keyword evidence="1" id="KW-0812">Transmembrane</keyword>
<evidence type="ECO:0000313" key="2">
    <source>
        <dbReference type="EMBL" id="HCW92124.1"/>
    </source>
</evidence>
<proteinExistence type="predicted"/>
<accession>A0A3D5Q8W0</accession>
<evidence type="ECO:0000256" key="1">
    <source>
        <dbReference type="SAM" id="Phobius"/>
    </source>
</evidence>
<reference evidence="2 3" key="1">
    <citation type="journal article" date="2018" name="Nat. Biotechnol.">
        <title>A standardized bacterial taxonomy based on genome phylogeny substantially revises the tree of life.</title>
        <authorList>
            <person name="Parks D.H."/>
            <person name="Chuvochina M."/>
            <person name="Waite D.W."/>
            <person name="Rinke C."/>
            <person name="Skarshewski A."/>
            <person name="Chaumeil P.A."/>
            <person name="Hugenholtz P."/>
        </authorList>
    </citation>
    <scope>NUCLEOTIDE SEQUENCE [LARGE SCALE GENOMIC DNA]</scope>
    <source>
        <strain evidence="2">UBA8672</strain>
    </source>
</reference>
<protein>
    <submittedName>
        <fullName evidence="2">Uncharacterized protein</fullName>
    </submittedName>
</protein>
<dbReference type="AlphaFoldDB" id="A0A3D5Q8W0"/>
<comment type="caution">
    <text evidence="2">The sequence shown here is derived from an EMBL/GenBank/DDBJ whole genome shotgun (WGS) entry which is preliminary data.</text>
</comment>
<keyword evidence="1" id="KW-0472">Membrane</keyword>
<name>A0A3D5Q8W0_FLESI</name>
<feature type="transmembrane region" description="Helical" evidence="1">
    <location>
        <begin position="36"/>
        <end position="61"/>
    </location>
</feature>